<dbReference type="GO" id="GO:0006508">
    <property type="term" value="P:proteolysis"/>
    <property type="evidence" value="ECO:0007669"/>
    <property type="project" value="UniProtKB-KW"/>
</dbReference>
<dbReference type="Gene3D" id="3.40.395.10">
    <property type="entry name" value="Adenoviral Proteinase, Chain A"/>
    <property type="match status" value="1"/>
</dbReference>
<evidence type="ECO:0000313" key="7">
    <source>
        <dbReference type="Proteomes" id="UP000796880"/>
    </source>
</evidence>
<sequence>MVGHSNSNGDSLENIILAVIRRRGGRQLAIGFVSDEVHICQFLFWYCYAEVQEFTKVSKALAFKYLAAVDARVHITNKILEMNPEDEAEEDGANIDLDSERKGKCVVLKTSTRRDEVVELDVDEVGECFEYEMDLAFKYPAAVDAQVCITNKVALGKVLAVVKKKMSTPIEDVNDITPEYLYGQQKKVKESYFGHLFLHFNVKFNAGVVHHLLRRQVHTFDKTIMEFNFGGNTAQIRDDHFSRADVITNAMVKEVSTNMTQWMEDDDMVKLSLLYILECGILGKESHNEIKMDHVSLVWGYEAILKLGRLFAHKSNKYDVVALEVSTGEDDMLTTSELDHNAHHYTRSAADKGEDIPKYIIPPSMKADDVIYEEEVVNKEETEVVNKDESVVVNKEEEAELVNKEDVEEAEVINKEESEAINKEDNEDVNMEEKENKAVNNQDNRDVNKEDKTNEATNEAMNEDEFEIVNKDDNVNNTEDKEAMVDIKDTDQIYIPINFVHEHWMLARVDIIRGCVILYDLYESISNKNMAELESLGAIMPYFLKDSNVYDRRLRCVHGQIRGILEGQSPIDIPPI</sequence>
<dbReference type="GO" id="GO:0008234">
    <property type="term" value="F:cysteine-type peptidase activity"/>
    <property type="evidence" value="ECO:0007669"/>
    <property type="project" value="InterPro"/>
</dbReference>
<dbReference type="Proteomes" id="UP000796880">
    <property type="component" value="Unassembled WGS sequence"/>
</dbReference>
<dbReference type="Pfam" id="PF02902">
    <property type="entry name" value="Peptidase_C48"/>
    <property type="match status" value="1"/>
</dbReference>
<keyword evidence="2" id="KW-0645">Protease</keyword>
<dbReference type="SUPFAM" id="SSF54001">
    <property type="entry name" value="Cysteine proteinases"/>
    <property type="match status" value="1"/>
</dbReference>
<evidence type="ECO:0000256" key="3">
    <source>
        <dbReference type="ARBA" id="ARBA00022801"/>
    </source>
</evidence>
<evidence type="ECO:0000256" key="1">
    <source>
        <dbReference type="ARBA" id="ARBA00005234"/>
    </source>
</evidence>
<evidence type="ECO:0000256" key="2">
    <source>
        <dbReference type="ARBA" id="ARBA00022670"/>
    </source>
</evidence>
<organism evidence="6 7">
    <name type="scientific">Rhamnella rubrinervis</name>
    <dbReference type="NCBI Taxonomy" id="2594499"/>
    <lineage>
        <taxon>Eukaryota</taxon>
        <taxon>Viridiplantae</taxon>
        <taxon>Streptophyta</taxon>
        <taxon>Embryophyta</taxon>
        <taxon>Tracheophyta</taxon>
        <taxon>Spermatophyta</taxon>
        <taxon>Magnoliopsida</taxon>
        <taxon>eudicotyledons</taxon>
        <taxon>Gunneridae</taxon>
        <taxon>Pentapetalae</taxon>
        <taxon>rosids</taxon>
        <taxon>fabids</taxon>
        <taxon>Rosales</taxon>
        <taxon>Rhamnaceae</taxon>
        <taxon>rhamnoid group</taxon>
        <taxon>Rhamneae</taxon>
        <taxon>Rhamnella</taxon>
    </lineage>
</organism>
<dbReference type="EMBL" id="VOIH02000002">
    <property type="protein sequence ID" value="KAF3455290.1"/>
    <property type="molecule type" value="Genomic_DNA"/>
</dbReference>
<dbReference type="InterPro" id="IPR003653">
    <property type="entry name" value="Peptidase_C48_C"/>
</dbReference>
<dbReference type="AlphaFoldDB" id="A0A8K0HMP1"/>
<feature type="region of interest" description="Disordered" evidence="4">
    <location>
        <begin position="418"/>
        <end position="438"/>
    </location>
</feature>
<dbReference type="InterPro" id="IPR038765">
    <property type="entry name" value="Papain-like_cys_pep_sf"/>
</dbReference>
<keyword evidence="7" id="KW-1185">Reference proteome</keyword>
<evidence type="ECO:0000256" key="4">
    <source>
        <dbReference type="SAM" id="MobiDB-lite"/>
    </source>
</evidence>
<reference evidence="6" key="1">
    <citation type="submission" date="2020-03" db="EMBL/GenBank/DDBJ databases">
        <title>A high-quality chromosome-level genome assembly of a woody plant with both climbing and erect habits, Rhamnella rubrinervis.</title>
        <authorList>
            <person name="Lu Z."/>
            <person name="Yang Y."/>
            <person name="Zhu X."/>
            <person name="Sun Y."/>
        </authorList>
    </citation>
    <scope>NUCLEOTIDE SEQUENCE</scope>
    <source>
        <strain evidence="6">BYM</strain>
        <tissue evidence="6">Leaf</tissue>
    </source>
</reference>
<evidence type="ECO:0000259" key="5">
    <source>
        <dbReference type="Pfam" id="PF02902"/>
    </source>
</evidence>
<evidence type="ECO:0000313" key="6">
    <source>
        <dbReference type="EMBL" id="KAF3455290.1"/>
    </source>
</evidence>
<comment type="similarity">
    <text evidence="1">Belongs to the peptidase C48 family.</text>
</comment>
<comment type="caution">
    <text evidence="6">The sequence shown here is derived from an EMBL/GenBank/DDBJ whole genome shotgun (WGS) entry which is preliminary data.</text>
</comment>
<keyword evidence="3" id="KW-0378">Hydrolase</keyword>
<accession>A0A8K0HMP1</accession>
<dbReference type="OrthoDB" id="1930729at2759"/>
<feature type="domain" description="Ubiquitin-like protease family profile" evidence="5">
    <location>
        <begin position="427"/>
        <end position="544"/>
    </location>
</feature>
<protein>
    <recommendedName>
        <fullName evidence="5">Ubiquitin-like protease family profile domain-containing protein</fullName>
    </recommendedName>
</protein>
<gene>
    <name evidence="6" type="ORF">FNV43_RR05738</name>
</gene>
<proteinExistence type="inferred from homology"/>
<name>A0A8K0HMP1_9ROSA</name>